<dbReference type="AlphaFoldDB" id="A0AAD3XHA4"/>
<evidence type="ECO:0000313" key="3">
    <source>
        <dbReference type="Proteomes" id="UP001279734"/>
    </source>
</evidence>
<feature type="compositionally biased region" description="Basic and acidic residues" evidence="1">
    <location>
        <begin position="1"/>
        <end position="38"/>
    </location>
</feature>
<dbReference type="Proteomes" id="UP001279734">
    <property type="component" value="Unassembled WGS sequence"/>
</dbReference>
<organism evidence="2 3">
    <name type="scientific">Nepenthes gracilis</name>
    <name type="common">Slender pitcher plant</name>
    <dbReference type="NCBI Taxonomy" id="150966"/>
    <lineage>
        <taxon>Eukaryota</taxon>
        <taxon>Viridiplantae</taxon>
        <taxon>Streptophyta</taxon>
        <taxon>Embryophyta</taxon>
        <taxon>Tracheophyta</taxon>
        <taxon>Spermatophyta</taxon>
        <taxon>Magnoliopsida</taxon>
        <taxon>eudicotyledons</taxon>
        <taxon>Gunneridae</taxon>
        <taxon>Pentapetalae</taxon>
        <taxon>Caryophyllales</taxon>
        <taxon>Nepenthaceae</taxon>
        <taxon>Nepenthes</taxon>
    </lineage>
</organism>
<feature type="compositionally biased region" description="Basic and acidic residues" evidence="1">
    <location>
        <begin position="81"/>
        <end position="94"/>
    </location>
</feature>
<comment type="caution">
    <text evidence="2">The sequence shown here is derived from an EMBL/GenBank/DDBJ whole genome shotgun (WGS) entry which is preliminary data.</text>
</comment>
<evidence type="ECO:0000256" key="1">
    <source>
        <dbReference type="SAM" id="MobiDB-lite"/>
    </source>
</evidence>
<protein>
    <submittedName>
        <fullName evidence="2">Uncharacterized protein</fullName>
    </submittedName>
</protein>
<reference evidence="2" key="1">
    <citation type="submission" date="2023-05" db="EMBL/GenBank/DDBJ databases">
        <title>Nepenthes gracilis genome sequencing.</title>
        <authorList>
            <person name="Fukushima K."/>
        </authorList>
    </citation>
    <scope>NUCLEOTIDE SEQUENCE</scope>
    <source>
        <strain evidence="2">SING2019-196</strain>
    </source>
</reference>
<accession>A0AAD3XHA4</accession>
<proteinExistence type="predicted"/>
<name>A0AAD3XHA4_NEPGR</name>
<feature type="region of interest" description="Disordered" evidence="1">
    <location>
        <begin position="1"/>
        <end position="107"/>
    </location>
</feature>
<evidence type="ECO:0000313" key="2">
    <source>
        <dbReference type="EMBL" id="GMH04470.1"/>
    </source>
</evidence>
<sequence>MVVKGREDPSTYRERDPFAAHHIHGKAEDLRKAKESKGGKHSILGTSKKRQEEKRSTTDMGVSEQGNAEHESSIQHHHTREHGEDASSDDEQRVSKRGHSKLQRWTIHEEANFVVKTKSASS</sequence>
<dbReference type="EMBL" id="BSYO01000005">
    <property type="protein sequence ID" value="GMH04470.1"/>
    <property type="molecule type" value="Genomic_DNA"/>
</dbReference>
<keyword evidence="3" id="KW-1185">Reference proteome</keyword>
<gene>
    <name evidence="2" type="ORF">Nepgr_006309</name>
</gene>